<proteinExistence type="predicted"/>
<evidence type="ECO:0000256" key="1">
    <source>
        <dbReference type="SAM" id="Coils"/>
    </source>
</evidence>
<feature type="region of interest" description="Disordered" evidence="2">
    <location>
        <begin position="478"/>
        <end position="500"/>
    </location>
</feature>
<name>A0A512MEA4_9BACT</name>
<dbReference type="EMBL" id="BKAG01000041">
    <property type="protein sequence ID" value="GEP45046.1"/>
    <property type="molecule type" value="Genomic_DNA"/>
</dbReference>
<feature type="coiled-coil region" evidence="1">
    <location>
        <begin position="5"/>
        <end position="32"/>
    </location>
</feature>
<dbReference type="RefSeq" id="WP_146853575.1">
    <property type="nucleotide sequence ID" value="NZ_BKAG01000041.1"/>
</dbReference>
<keyword evidence="4" id="KW-1185">Reference proteome</keyword>
<accession>A0A512MEA4</accession>
<comment type="caution">
    <text evidence="3">The sequence shown here is derived from an EMBL/GenBank/DDBJ whole genome shotgun (WGS) entry which is preliminary data.</text>
</comment>
<dbReference type="AlphaFoldDB" id="A0A512MEA4"/>
<keyword evidence="1" id="KW-0175">Coiled coil</keyword>
<dbReference type="Proteomes" id="UP000321577">
    <property type="component" value="Unassembled WGS sequence"/>
</dbReference>
<protein>
    <submittedName>
        <fullName evidence="3">Uncharacterized protein</fullName>
    </submittedName>
</protein>
<gene>
    <name evidence="3" type="ORF">BGE01nite_43370</name>
</gene>
<evidence type="ECO:0000313" key="3">
    <source>
        <dbReference type="EMBL" id="GEP45046.1"/>
    </source>
</evidence>
<organism evidence="3 4">
    <name type="scientific">Brevifollis gellanilyticus</name>
    <dbReference type="NCBI Taxonomy" id="748831"/>
    <lineage>
        <taxon>Bacteria</taxon>
        <taxon>Pseudomonadati</taxon>
        <taxon>Verrucomicrobiota</taxon>
        <taxon>Verrucomicrobiia</taxon>
        <taxon>Verrucomicrobiales</taxon>
        <taxon>Verrucomicrobiaceae</taxon>
    </lineage>
</organism>
<evidence type="ECO:0000256" key="2">
    <source>
        <dbReference type="SAM" id="MobiDB-lite"/>
    </source>
</evidence>
<evidence type="ECO:0000313" key="4">
    <source>
        <dbReference type="Proteomes" id="UP000321577"/>
    </source>
</evidence>
<reference evidence="3 4" key="1">
    <citation type="submission" date="2019-07" db="EMBL/GenBank/DDBJ databases">
        <title>Whole genome shotgun sequence of Brevifollis gellanilyticus NBRC 108608.</title>
        <authorList>
            <person name="Hosoyama A."/>
            <person name="Uohara A."/>
            <person name="Ohji S."/>
            <person name="Ichikawa N."/>
        </authorList>
    </citation>
    <scope>NUCLEOTIDE SEQUENCE [LARGE SCALE GENOMIC DNA]</scope>
    <source>
        <strain evidence="3 4">NBRC 108608</strain>
    </source>
</reference>
<sequence length="500" mass="52625">MSIPLEDLQSALSSVQEELRRVRQRLDDLEKIVSVETDTDGVRRVCLECHELFVRPAHDPRWISLHLGADEDGGFVHLHQKESSAVRAEMSLDSAGSPQMLLRGEDRQPRISFFTQEDCGFVAVHADAGRPGALMRAQPRGGSIAVLQKDGGTRGVLVHEDGEVSEDGTVKPSSTDLLFADGSLNSLVKLHSDGQGGLLSLGPPGQPDAIALVARDDGPAFMLHSPSELQSISMMALDGAAQLCVHEGKVPGSGFEAHISSGEAGSSFSLRGERGEKSVDISALDVASSITLHDMNGEARVMLAHHYDSHSALTLQSTGEEDGFRAVASGEVSSVELMSPIDPDTKLLSAVTANKPVVILQKQQRPLLMFGEGDQGGVFCAYGNAASQAGIATLSGGPVAGSLLLSTADGTPQLTLDATDHGGRMLINNDLGFQRVSLGIYQEAGSLQLNNTGNLGVQAIATAKGGVVMVSDPEGEISATLPEDFDAGKNPDWGQLPDNF</sequence>